<evidence type="ECO:0000256" key="11">
    <source>
        <dbReference type="SAM" id="MobiDB-lite"/>
    </source>
</evidence>
<dbReference type="InterPro" id="IPR032859">
    <property type="entry name" value="KH_dom-like"/>
</dbReference>
<feature type="binding site" evidence="8">
    <location>
        <begin position="67"/>
        <end position="71"/>
    </location>
    <ligand>
        <name>GTP</name>
        <dbReference type="ChEBI" id="CHEBI:37565"/>
        <label>1</label>
    </ligand>
</feature>
<dbReference type="InterPro" id="IPR016484">
    <property type="entry name" value="GTPase_Der"/>
</dbReference>
<dbReference type="Gene3D" id="3.40.50.300">
    <property type="entry name" value="P-loop containing nucleotide triphosphate hydrolases"/>
    <property type="match status" value="2"/>
</dbReference>
<name>R4V3V9_9GAMM</name>
<proteinExistence type="inferred from homology"/>
<evidence type="ECO:0000256" key="1">
    <source>
        <dbReference type="ARBA" id="ARBA00008279"/>
    </source>
</evidence>
<feature type="binding site" evidence="8">
    <location>
        <begin position="20"/>
        <end position="27"/>
    </location>
    <ligand>
        <name>GTP</name>
        <dbReference type="ChEBI" id="CHEBI:37565"/>
        <label>1</label>
    </ligand>
</feature>
<feature type="region of interest" description="Disordered" evidence="11">
    <location>
        <begin position="459"/>
        <end position="486"/>
    </location>
</feature>
<evidence type="ECO:0000256" key="6">
    <source>
        <dbReference type="ARBA" id="ARBA00023134"/>
    </source>
</evidence>
<dbReference type="CDD" id="cd01894">
    <property type="entry name" value="EngA1"/>
    <property type="match status" value="1"/>
</dbReference>
<keyword evidence="4 10" id="KW-0677">Repeat</keyword>
<evidence type="ECO:0000256" key="9">
    <source>
        <dbReference type="PROSITE-ProRule" id="PRU01049"/>
    </source>
</evidence>
<comment type="function">
    <text evidence="8 10">GTPase that plays an essential role in the late steps of ribosome biogenesis.</text>
</comment>
<evidence type="ECO:0000256" key="2">
    <source>
        <dbReference type="ARBA" id="ARBA00020953"/>
    </source>
</evidence>
<comment type="similarity">
    <text evidence="1 8 9 10">Belongs to the TRAFAC class TrmE-Era-EngA-EngB-Septin-like GTPase superfamily. EngA (Der) GTPase family.</text>
</comment>
<feature type="binding site" evidence="8">
    <location>
        <begin position="317"/>
        <end position="320"/>
    </location>
    <ligand>
        <name>GTP</name>
        <dbReference type="ChEBI" id="CHEBI:37565"/>
        <label>2</label>
    </ligand>
</feature>
<evidence type="ECO:0000256" key="8">
    <source>
        <dbReference type="HAMAP-Rule" id="MF_00195"/>
    </source>
</evidence>
<evidence type="ECO:0000259" key="12">
    <source>
        <dbReference type="PROSITE" id="PS51712"/>
    </source>
</evidence>
<evidence type="ECO:0000256" key="7">
    <source>
        <dbReference type="ARBA" id="ARBA00032345"/>
    </source>
</evidence>
<dbReference type="HAMAP" id="MF_00195">
    <property type="entry name" value="GTPase_Der"/>
    <property type="match status" value="1"/>
</dbReference>
<feature type="domain" description="EngA-type G" evidence="12">
    <location>
        <begin position="199"/>
        <end position="372"/>
    </location>
</feature>
<feature type="domain" description="EngA-type G" evidence="12">
    <location>
        <begin position="14"/>
        <end position="177"/>
    </location>
</feature>
<dbReference type="Pfam" id="PF14714">
    <property type="entry name" value="KH_dom-like"/>
    <property type="match status" value="1"/>
</dbReference>
<evidence type="ECO:0000256" key="3">
    <source>
        <dbReference type="ARBA" id="ARBA00022517"/>
    </source>
</evidence>
<dbReference type="AlphaFoldDB" id="R4V3V9"/>
<dbReference type="FunFam" id="3.30.300.20:FF:000004">
    <property type="entry name" value="GTPase Der"/>
    <property type="match status" value="1"/>
</dbReference>
<dbReference type="GO" id="GO:0043022">
    <property type="term" value="F:ribosome binding"/>
    <property type="evidence" value="ECO:0007669"/>
    <property type="project" value="TreeGrafter"/>
</dbReference>
<dbReference type="GO" id="GO:0042254">
    <property type="term" value="P:ribosome biogenesis"/>
    <property type="evidence" value="ECO:0007669"/>
    <property type="project" value="UniProtKB-KW"/>
</dbReference>
<dbReference type="KEGG" id="ssal:SPISAL_02900"/>
<gene>
    <name evidence="8" type="primary">der</name>
    <name evidence="13" type="ORF">SPISAL_02900</name>
</gene>
<dbReference type="CDD" id="cd01895">
    <property type="entry name" value="EngA2"/>
    <property type="match status" value="1"/>
</dbReference>
<evidence type="ECO:0000256" key="10">
    <source>
        <dbReference type="RuleBase" id="RU004481"/>
    </source>
</evidence>
<keyword evidence="14" id="KW-1185">Reference proteome</keyword>
<dbReference type="Proteomes" id="UP000017881">
    <property type="component" value="Chromosome"/>
</dbReference>
<dbReference type="PATRIC" id="fig|1260251.3.peg.583"/>
<dbReference type="EMBL" id="CP005963">
    <property type="protein sequence ID" value="AGM40674.1"/>
    <property type="molecule type" value="Genomic_DNA"/>
</dbReference>
<organism evidence="13 14">
    <name type="scientific">Spiribacter salinus M19-40</name>
    <dbReference type="NCBI Taxonomy" id="1260251"/>
    <lineage>
        <taxon>Bacteria</taxon>
        <taxon>Pseudomonadati</taxon>
        <taxon>Pseudomonadota</taxon>
        <taxon>Gammaproteobacteria</taxon>
        <taxon>Chromatiales</taxon>
        <taxon>Ectothiorhodospiraceae</taxon>
        <taxon>Spiribacter</taxon>
    </lineage>
</organism>
<dbReference type="Pfam" id="PF01926">
    <property type="entry name" value="MMR_HSR1"/>
    <property type="match status" value="2"/>
</dbReference>
<dbReference type="NCBIfam" id="TIGR03594">
    <property type="entry name" value="GTPase_EngA"/>
    <property type="match status" value="1"/>
</dbReference>
<feature type="compositionally biased region" description="Basic residues" evidence="11">
    <location>
        <begin position="463"/>
        <end position="486"/>
    </location>
</feature>
<dbReference type="InterPro" id="IPR006073">
    <property type="entry name" value="GTP-bd"/>
</dbReference>
<dbReference type="PIRSF" id="PIRSF006485">
    <property type="entry name" value="GTP-binding_EngA"/>
    <property type="match status" value="1"/>
</dbReference>
<sequence length="486" mass="54003">MVGPRCYHPTMEQPVIALVGRPNVGKSTLFNKLTRTRDALVADFPGLTRDRQYGVGRMGPAPYVLVDTGGLGEPDDVTYHHMQRQAMRALDEADVILFLVDARTGVTPGDETLTRELRQRGKRVWLVMNKIDGVDPAMAAADFHALGLDTPWPIAAVHGRGIQQLMTAVLEDHCPALIAAAEAVEAADADAEEAPDRPIEVAIVGRPNVGKSTLVNRLIGEERLLVYDMPGTTRDAIHVPFERDGQAFTLVDTAGVRRRSRVKASIEKFSVVKTLQAIEAAQVVIMVLDARQEISEQDAHLIGHVIEAGRGLVLAVNKWDGLETGARDRIRRELDVKLGFLDFARPRFISALHGTGVGRLLEEVAQVYRAAHKTLPTPQLNRILAEATEAHQPPLIRGRRIKLRYAHQGGRNPPAIIVHGNQTTALPSAYRRYLVNRFRRELGLWGTPIRLELRTGENPFAGRRNKLTPRQQRKRERVVKRRRHGG</sequence>
<reference evidence="13 14" key="1">
    <citation type="journal article" date="2013" name="Genome Announc.">
        <title>Draft Genome of Spiribacter salinus M19-40, an Abundant Gammaproteobacterium in Aquatic Hypersaline Environments.</title>
        <authorList>
            <person name="Leon M.J."/>
            <person name="Ghai R."/>
            <person name="Fernandez A.B."/>
            <person name="Sanchez-Porro C."/>
            <person name="Rodriguez-Valera F."/>
            <person name="Ventosa A."/>
        </authorList>
    </citation>
    <scope>NUCLEOTIDE SEQUENCE [LARGE SCALE GENOMIC DNA]</scope>
    <source>
        <strain evidence="13">M19-40</strain>
    </source>
</reference>
<keyword evidence="6 8" id="KW-0342">GTP-binding</keyword>
<evidence type="ECO:0000256" key="4">
    <source>
        <dbReference type="ARBA" id="ARBA00022737"/>
    </source>
</evidence>
<evidence type="ECO:0000313" key="13">
    <source>
        <dbReference type="EMBL" id="AGM40674.1"/>
    </source>
</evidence>
<comment type="subunit">
    <text evidence="8">Associates with the 50S ribosomal subunit.</text>
</comment>
<keyword evidence="3 8" id="KW-0690">Ribosome biogenesis</keyword>
<evidence type="ECO:0000256" key="5">
    <source>
        <dbReference type="ARBA" id="ARBA00022741"/>
    </source>
</evidence>
<keyword evidence="5 8" id="KW-0547">Nucleotide-binding</keyword>
<dbReference type="InterPro" id="IPR027417">
    <property type="entry name" value="P-loop_NTPase"/>
</dbReference>
<dbReference type="PRINTS" id="PR00326">
    <property type="entry name" value="GTP1OBG"/>
</dbReference>
<dbReference type="FunFam" id="3.40.50.300:FF:000040">
    <property type="entry name" value="GTPase Der"/>
    <property type="match status" value="1"/>
</dbReference>
<dbReference type="eggNOG" id="COG1160">
    <property type="taxonomic scope" value="Bacteria"/>
</dbReference>
<feature type="binding site" evidence="8">
    <location>
        <begin position="252"/>
        <end position="256"/>
    </location>
    <ligand>
        <name>GTP</name>
        <dbReference type="ChEBI" id="CHEBI:37565"/>
        <label>2</label>
    </ligand>
</feature>
<dbReference type="FunFam" id="3.40.50.300:FF:000057">
    <property type="entry name" value="GTPase Der"/>
    <property type="match status" value="1"/>
</dbReference>
<dbReference type="PANTHER" id="PTHR43834:SF6">
    <property type="entry name" value="GTPASE DER"/>
    <property type="match status" value="1"/>
</dbReference>
<dbReference type="Gene3D" id="3.30.300.20">
    <property type="match status" value="1"/>
</dbReference>
<dbReference type="InterPro" id="IPR015946">
    <property type="entry name" value="KH_dom-like_a/b"/>
</dbReference>
<dbReference type="PANTHER" id="PTHR43834">
    <property type="entry name" value="GTPASE DER"/>
    <property type="match status" value="1"/>
</dbReference>
<dbReference type="SUPFAM" id="SSF52540">
    <property type="entry name" value="P-loop containing nucleoside triphosphate hydrolases"/>
    <property type="match status" value="2"/>
</dbReference>
<accession>R4V3V9</accession>
<dbReference type="HOGENOM" id="CLU_016077_6_2_6"/>
<protein>
    <recommendedName>
        <fullName evidence="2 8">GTPase Der</fullName>
    </recommendedName>
    <alternativeName>
        <fullName evidence="7 8">GTP-binding protein EngA</fullName>
    </alternativeName>
</protein>
<dbReference type="NCBIfam" id="TIGR00231">
    <property type="entry name" value="small_GTP"/>
    <property type="match status" value="2"/>
</dbReference>
<dbReference type="GO" id="GO:0005525">
    <property type="term" value="F:GTP binding"/>
    <property type="evidence" value="ECO:0007669"/>
    <property type="project" value="UniProtKB-UniRule"/>
</dbReference>
<feature type="binding site" evidence="8">
    <location>
        <begin position="129"/>
        <end position="132"/>
    </location>
    <ligand>
        <name>GTP</name>
        <dbReference type="ChEBI" id="CHEBI:37565"/>
        <label>1</label>
    </ligand>
</feature>
<feature type="binding site" evidence="8">
    <location>
        <begin position="205"/>
        <end position="212"/>
    </location>
    <ligand>
        <name>GTP</name>
        <dbReference type="ChEBI" id="CHEBI:37565"/>
        <label>2</label>
    </ligand>
</feature>
<evidence type="ECO:0000313" key="14">
    <source>
        <dbReference type="Proteomes" id="UP000017881"/>
    </source>
</evidence>
<dbReference type="InterPro" id="IPR005225">
    <property type="entry name" value="Small_GTP-bd"/>
</dbReference>
<dbReference type="PROSITE" id="PS51712">
    <property type="entry name" value="G_ENGA"/>
    <property type="match status" value="2"/>
</dbReference>
<dbReference type="InterPro" id="IPR031166">
    <property type="entry name" value="G_ENGA"/>
</dbReference>